<feature type="chain" id="PRO_5028969086" evidence="1">
    <location>
        <begin position="26"/>
        <end position="75"/>
    </location>
</feature>
<dbReference type="AlphaFoldDB" id="A0A7E4ZSQ3"/>
<reference evidence="3" key="2">
    <citation type="submission" date="2020-10" db="UniProtKB">
        <authorList>
            <consortium name="WormBaseParasite"/>
        </authorList>
    </citation>
    <scope>IDENTIFICATION</scope>
</reference>
<dbReference type="WBParaSite" id="Pan_g14922.t1">
    <property type="protein sequence ID" value="Pan_g14922.t1"/>
    <property type="gene ID" value="Pan_g14922"/>
</dbReference>
<sequence length="75" mass="8265">MSKALFTAILIVVVAIMGIVNVVEAQAGSQYYGNGYNYGYQPSNYLSAYPQQFAYGDGVGADSWQRSVVRHILWP</sequence>
<evidence type="ECO:0000313" key="2">
    <source>
        <dbReference type="Proteomes" id="UP000492821"/>
    </source>
</evidence>
<reference evidence="2" key="1">
    <citation type="journal article" date="2013" name="Genetics">
        <title>The draft genome and transcriptome of Panagrellus redivivus are shaped by the harsh demands of a free-living lifestyle.</title>
        <authorList>
            <person name="Srinivasan J."/>
            <person name="Dillman A.R."/>
            <person name="Macchietto M.G."/>
            <person name="Heikkinen L."/>
            <person name="Lakso M."/>
            <person name="Fracchia K.M."/>
            <person name="Antoshechkin I."/>
            <person name="Mortazavi A."/>
            <person name="Wong G."/>
            <person name="Sternberg P.W."/>
        </authorList>
    </citation>
    <scope>NUCLEOTIDE SEQUENCE [LARGE SCALE GENOMIC DNA]</scope>
    <source>
        <strain evidence="2">MT8872</strain>
    </source>
</reference>
<feature type="signal peptide" evidence="1">
    <location>
        <begin position="1"/>
        <end position="25"/>
    </location>
</feature>
<name>A0A7E4ZSQ3_PANRE</name>
<proteinExistence type="predicted"/>
<keyword evidence="1" id="KW-0732">Signal</keyword>
<protein>
    <submittedName>
        <fullName evidence="3">Uncharacterized protein</fullName>
    </submittedName>
</protein>
<dbReference type="Proteomes" id="UP000492821">
    <property type="component" value="Unassembled WGS sequence"/>
</dbReference>
<evidence type="ECO:0000256" key="1">
    <source>
        <dbReference type="SAM" id="SignalP"/>
    </source>
</evidence>
<evidence type="ECO:0000313" key="3">
    <source>
        <dbReference type="WBParaSite" id="Pan_g14922.t1"/>
    </source>
</evidence>
<organism evidence="2 3">
    <name type="scientific">Panagrellus redivivus</name>
    <name type="common">Microworm</name>
    <dbReference type="NCBI Taxonomy" id="6233"/>
    <lineage>
        <taxon>Eukaryota</taxon>
        <taxon>Metazoa</taxon>
        <taxon>Ecdysozoa</taxon>
        <taxon>Nematoda</taxon>
        <taxon>Chromadorea</taxon>
        <taxon>Rhabditida</taxon>
        <taxon>Tylenchina</taxon>
        <taxon>Panagrolaimomorpha</taxon>
        <taxon>Panagrolaimoidea</taxon>
        <taxon>Panagrolaimidae</taxon>
        <taxon>Panagrellus</taxon>
    </lineage>
</organism>
<accession>A0A7E4ZSQ3</accession>
<keyword evidence="2" id="KW-1185">Reference proteome</keyword>